<name>A0A540L828_MALBA</name>
<evidence type="ECO:0000313" key="2">
    <source>
        <dbReference type="EMBL" id="TQD82653.1"/>
    </source>
</evidence>
<reference evidence="2 3" key="1">
    <citation type="journal article" date="2019" name="G3 (Bethesda)">
        <title>Sequencing of a Wild Apple (Malus baccata) Genome Unravels the Differences Between Cultivated and Wild Apple Species Regarding Disease Resistance and Cold Tolerance.</title>
        <authorList>
            <person name="Chen X."/>
        </authorList>
    </citation>
    <scope>NUCLEOTIDE SEQUENCE [LARGE SCALE GENOMIC DNA]</scope>
    <source>
        <strain evidence="3">cv. Shandingzi</strain>
        <tissue evidence="2">Leaves</tissue>
    </source>
</reference>
<dbReference type="Proteomes" id="UP000315295">
    <property type="component" value="Unassembled WGS sequence"/>
</dbReference>
<dbReference type="AlphaFoldDB" id="A0A540L828"/>
<proteinExistence type="predicted"/>
<evidence type="ECO:0000313" key="3">
    <source>
        <dbReference type="Proteomes" id="UP000315295"/>
    </source>
</evidence>
<protein>
    <submittedName>
        <fullName evidence="2">Uncharacterized protein</fullName>
    </submittedName>
</protein>
<keyword evidence="3" id="KW-1185">Reference proteome</keyword>
<organism evidence="2 3">
    <name type="scientific">Malus baccata</name>
    <name type="common">Siberian crab apple</name>
    <name type="synonym">Pyrus baccata</name>
    <dbReference type="NCBI Taxonomy" id="106549"/>
    <lineage>
        <taxon>Eukaryota</taxon>
        <taxon>Viridiplantae</taxon>
        <taxon>Streptophyta</taxon>
        <taxon>Embryophyta</taxon>
        <taxon>Tracheophyta</taxon>
        <taxon>Spermatophyta</taxon>
        <taxon>Magnoliopsida</taxon>
        <taxon>eudicotyledons</taxon>
        <taxon>Gunneridae</taxon>
        <taxon>Pentapetalae</taxon>
        <taxon>rosids</taxon>
        <taxon>fabids</taxon>
        <taxon>Rosales</taxon>
        <taxon>Rosaceae</taxon>
        <taxon>Amygdaloideae</taxon>
        <taxon>Maleae</taxon>
        <taxon>Malus</taxon>
    </lineage>
</organism>
<accession>A0A540L828</accession>
<evidence type="ECO:0000256" key="1">
    <source>
        <dbReference type="SAM" id="MobiDB-lite"/>
    </source>
</evidence>
<sequence length="83" mass="8810">MATIAASLERSLNNHNHSGNGDSNVTVDGEEQGSNVTDGILAAIGMQGRSSFSTSSTSDATLELNSHVSLPYNWEQCLDLKEK</sequence>
<comment type="caution">
    <text evidence="2">The sequence shown here is derived from an EMBL/GenBank/DDBJ whole genome shotgun (WGS) entry which is preliminary data.</text>
</comment>
<dbReference type="STRING" id="106549.A0A540L828"/>
<dbReference type="EMBL" id="VIEB01000712">
    <property type="protein sequence ID" value="TQD82653.1"/>
    <property type="molecule type" value="Genomic_DNA"/>
</dbReference>
<feature type="compositionally biased region" description="Low complexity" evidence="1">
    <location>
        <begin position="13"/>
        <end position="24"/>
    </location>
</feature>
<gene>
    <name evidence="2" type="ORF">C1H46_031766</name>
</gene>
<feature type="region of interest" description="Disordered" evidence="1">
    <location>
        <begin position="1"/>
        <end position="38"/>
    </location>
</feature>